<evidence type="ECO:0000313" key="4">
    <source>
        <dbReference type="EMBL" id="KAK2075723.1"/>
    </source>
</evidence>
<dbReference type="PANTHER" id="PTHR45622:SF74">
    <property type="entry name" value="ULTRAVIOLET-B RECEPTOR UVR8"/>
    <property type="match status" value="1"/>
</dbReference>
<dbReference type="EMBL" id="JASFZW010000013">
    <property type="protein sequence ID" value="KAK2075723.1"/>
    <property type="molecule type" value="Genomic_DNA"/>
</dbReference>
<dbReference type="Gene3D" id="2.130.10.30">
    <property type="entry name" value="Regulator of chromosome condensation 1/beta-lactamase-inhibitor protein II"/>
    <property type="match status" value="2"/>
</dbReference>
<sequence>MTVYQCGFIASDVSSPDCSKDIASAEPVPVTGAELATVYQGGWGFGIASSSAGEVYAWGVNAATLLDKQGSADDGSDPAQLDLVTSGKVIAGAAGFDHAVIVTEEAGAQVFGPATAAAGVRGLHLVSIPLPVPITSVAAGEHHTLLLSACGEVYGFGSNSEGQLGGAGADSADPGGAVAIAGPGAGTDSIKAIAAGARHSLAVTDAGRVLAWGWALHGQTGSGLVTGRVTEPTVVEALGPIKVASVAAGLHHSVALTEDGDVYCWGGNADGQLGDGSVLSSLEPKLLEAVEEPVRKIAAGARHTLLLTQKDQALAMGYGAFGATGTGSYQNQLVPTPVALPAGATVRDVAAGWWHSLFVVEQ</sequence>
<dbReference type="SUPFAM" id="SSF50985">
    <property type="entry name" value="RCC1/BLIP-II"/>
    <property type="match status" value="1"/>
</dbReference>
<dbReference type="InterPro" id="IPR000408">
    <property type="entry name" value="Reg_chr_condens"/>
</dbReference>
<dbReference type="PROSITE" id="PS00626">
    <property type="entry name" value="RCC1_2"/>
    <property type="match status" value="4"/>
</dbReference>
<dbReference type="InterPro" id="IPR009091">
    <property type="entry name" value="RCC1/BLIP-II"/>
</dbReference>
<reference evidence="4" key="1">
    <citation type="submission" date="2021-01" db="EMBL/GenBank/DDBJ databases">
        <authorList>
            <person name="Eckstrom K.M.E."/>
        </authorList>
    </citation>
    <scope>NUCLEOTIDE SEQUENCE</scope>
    <source>
        <strain evidence="4">UVCC 0001</strain>
    </source>
</reference>
<comment type="caution">
    <text evidence="4">The sequence shown here is derived from an EMBL/GenBank/DDBJ whole genome shotgun (WGS) entry which is preliminary data.</text>
</comment>
<dbReference type="GO" id="GO:0005737">
    <property type="term" value="C:cytoplasm"/>
    <property type="evidence" value="ECO:0007669"/>
    <property type="project" value="TreeGrafter"/>
</dbReference>
<dbReference type="PRINTS" id="PR00633">
    <property type="entry name" value="RCCNDNSATION"/>
</dbReference>
<dbReference type="PROSITE" id="PS50012">
    <property type="entry name" value="RCC1_3"/>
    <property type="match status" value="5"/>
</dbReference>
<evidence type="ECO:0000256" key="1">
    <source>
        <dbReference type="ARBA" id="ARBA00022737"/>
    </source>
</evidence>
<feature type="repeat" description="RCC1" evidence="2">
    <location>
        <begin position="207"/>
        <end position="259"/>
    </location>
</feature>
<feature type="domain" description="RCC1-like" evidence="3">
    <location>
        <begin position="40"/>
        <end position="358"/>
    </location>
</feature>
<dbReference type="Pfam" id="PF25390">
    <property type="entry name" value="WD40_RLD"/>
    <property type="match status" value="1"/>
</dbReference>
<keyword evidence="1" id="KW-0677">Repeat</keyword>
<feature type="repeat" description="RCC1" evidence="2">
    <location>
        <begin position="311"/>
        <end position="362"/>
    </location>
</feature>
<name>A0AAD9MK51_PROWI</name>
<evidence type="ECO:0000313" key="5">
    <source>
        <dbReference type="Proteomes" id="UP001255856"/>
    </source>
</evidence>
<feature type="repeat" description="RCC1" evidence="2">
    <location>
        <begin position="151"/>
        <end position="206"/>
    </location>
</feature>
<protein>
    <recommendedName>
        <fullName evidence="3">RCC1-like domain-containing protein</fullName>
    </recommendedName>
</protein>
<dbReference type="PANTHER" id="PTHR45622">
    <property type="entry name" value="UBIQUITIN-PROTEIN LIGASE E3A-RELATED"/>
    <property type="match status" value="1"/>
</dbReference>
<organism evidence="4 5">
    <name type="scientific">Prototheca wickerhamii</name>
    <dbReference type="NCBI Taxonomy" id="3111"/>
    <lineage>
        <taxon>Eukaryota</taxon>
        <taxon>Viridiplantae</taxon>
        <taxon>Chlorophyta</taxon>
        <taxon>core chlorophytes</taxon>
        <taxon>Trebouxiophyceae</taxon>
        <taxon>Chlorellales</taxon>
        <taxon>Chlorellaceae</taxon>
        <taxon>Prototheca</taxon>
    </lineage>
</organism>
<feature type="repeat" description="RCC1" evidence="2">
    <location>
        <begin position="53"/>
        <end position="105"/>
    </location>
</feature>
<dbReference type="InterPro" id="IPR058923">
    <property type="entry name" value="RCC1-like_dom"/>
</dbReference>
<gene>
    <name evidence="4" type="ORF">QBZ16_001464</name>
</gene>
<dbReference type="AlphaFoldDB" id="A0AAD9MK51"/>
<evidence type="ECO:0000256" key="2">
    <source>
        <dbReference type="PROSITE-ProRule" id="PRU00235"/>
    </source>
</evidence>
<keyword evidence="5" id="KW-1185">Reference proteome</keyword>
<proteinExistence type="predicted"/>
<evidence type="ECO:0000259" key="3">
    <source>
        <dbReference type="Pfam" id="PF25390"/>
    </source>
</evidence>
<dbReference type="Proteomes" id="UP001255856">
    <property type="component" value="Unassembled WGS sequence"/>
</dbReference>
<feature type="repeat" description="RCC1" evidence="2">
    <location>
        <begin position="260"/>
        <end position="310"/>
    </location>
</feature>
<accession>A0AAD9MK51</accession>
<dbReference type="InterPro" id="IPR051709">
    <property type="entry name" value="Ub-ligase/GTPase-reg"/>
</dbReference>